<organism evidence="1 2">
    <name type="scientific">Rhododendron molle</name>
    <name type="common">Chinese azalea</name>
    <name type="synonym">Azalea mollis</name>
    <dbReference type="NCBI Taxonomy" id="49168"/>
    <lineage>
        <taxon>Eukaryota</taxon>
        <taxon>Viridiplantae</taxon>
        <taxon>Streptophyta</taxon>
        <taxon>Embryophyta</taxon>
        <taxon>Tracheophyta</taxon>
        <taxon>Spermatophyta</taxon>
        <taxon>Magnoliopsida</taxon>
        <taxon>eudicotyledons</taxon>
        <taxon>Gunneridae</taxon>
        <taxon>Pentapetalae</taxon>
        <taxon>asterids</taxon>
        <taxon>Ericales</taxon>
        <taxon>Ericaceae</taxon>
        <taxon>Ericoideae</taxon>
        <taxon>Rhodoreae</taxon>
        <taxon>Rhododendron</taxon>
    </lineage>
</organism>
<proteinExistence type="predicted"/>
<gene>
    <name evidence="1" type="ORF">RHMOL_Rhmol01G0314300</name>
</gene>
<evidence type="ECO:0000313" key="2">
    <source>
        <dbReference type="Proteomes" id="UP001062846"/>
    </source>
</evidence>
<evidence type="ECO:0000313" key="1">
    <source>
        <dbReference type="EMBL" id="KAI8573931.1"/>
    </source>
</evidence>
<protein>
    <submittedName>
        <fullName evidence="1">Uncharacterized protein</fullName>
    </submittedName>
</protein>
<keyword evidence="2" id="KW-1185">Reference proteome</keyword>
<name>A0ACC0Q932_RHOML</name>
<comment type="caution">
    <text evidence="1">The sequence shown here is derived from an EMBL/GenBank/DDBJ whole genome shotgun (WGS) entry which is preliminary data.</text>
</comment>
<reference evidence="1" key="1">
    <citation type="submission" date="2022-02" db="EMBL/GenBank/DDBJ databases">
        <title>Plant Genome Project.</title>
        <authorList>
            <person name="Zhang R.-G."/>
        </authorList>
    </citation>
    <scope>NUCLEOTIDE SEQUENCE</scope>
    <source>
        <strain evidence="1">AT1</strain>
    </source>
</reference>
<dbReference type="EMBL" id="CM046388">
    <property type="protein sequence ID" value="KAI8573931.1"/>
    <property type="molecule type" value="Genomic_DNA"/>
</dbReference>
<dbReference type="Proteomes" id="UP001062846">
    <property type="component" value="Chromosome 1"/>
</dbReference>
<accession>A0ACC0Q932</accession>
<sequence length="92" mass="10278">MAFAISPSMDFNQVVGSQYSPSMDFYQAVGNQYFGLLISPNNLLSSNHLLAIELDIQRNPEFNDINDNHVGIDVNSLLSNVSTTVTYYSNRE</sequence>